<reference evidence="1" key="2">
    <citation type="journal article" date="2021" name="PeerJ">
        <title>Extensive microbial diversity within the chicken gut microbiome revealed by metagenomics and culture.</title>
        <authorList>
            <person name="Gilroy R."/>
            <person name="Ravi A."/>
            <person name="Getino M."/>
            <person name="Pursley I."/>
            <person name="Horton D.L."/>
            <person name="Alikhan N.F."/>
            <person name="Baker D."/>
            <person name="Gharbi K."/>
            <person name="Hall N."/>
            <person name="Watson M."/>
            <person name="Adriaenssens E.M."/>
            <person name="Foster-Nyarko E."/>
            <person name="Jarju S."/>
            <person name="Secka A."/>
            <person name="Antonio M."/>
            <person name="Oren A."/>
            <person name="Chaudhuri R.R."/>
            <person name="La Ragione R."/>
            <person name="Hildebrand F."/>
            <person name="Pallen M.J."/>
        </authorList>
    </citation>
    <scope>NUCLEOTIDE SEQUENCE</scope>
    <source>
        <strain evidence="1">B1-15692</strain>
    </source>
</reference>
<dbReference type="Proteomes" id="UP000823660">
    <property type="component" value="Unassembled WGS sequence"/>
</dbReference>
<name>A0A9D9NC77_9BACT</name>
<proteinExistence type="predicted"/>
<reference evidence="1" key="1">
    <citation type="submission" date="2020-10" db="EMBL/GenBank/DDBJ databases">
        <authorList>
            <person name="Gilroy R."/>
        </authorList>
    </citation>
    <scope>NUCLEOTIDE SEQUENCE</scope>
    <source>
        <strain evidence="1">B1-15692</strain>
    </source>
</reference>
<evidence type="ECO:0000313" key="1">
    <source>
        <dbReference type="EMBL" id="MBO8467795.1"/>
    </source>
</evidence>
<organism evidence="1 2">
    <name type="scientific">Candidatus Cryptobacteroides faecipullorum</name>
    <dbReference type="NCBI Taxonomy" id="2840764"/>
    <lineage>
        <taxon>Bacteria</taxon>
        <taxon>Pseudomonadati</taxon>
        <taxon>Bacteroidota</taxon>
        <taxon>Bacteroidia</taxon>
        <taxon>Bacteroidales</taxon>
        <taxon>Candidatus Cryptobacteroides</taxon>
    </lineage>
</organism>
<accession>A0A9D9NC77</accession>
<sequence>MKTVKDKKFEFLTGNKVAVSIPDIEYDYIEDLAMKNYGDRRCVRSVLNCYAIIKLYRHMSRTNRFVPIHSDVFKSVGSANRYSEYLKFLRNNRLIEMKNPVQQEYERNGRRLIKTVTPRQYRISYMGCYGSRSMFFPEAKKHWSVSLELPAEIYSSLQKKCGQIEMYSYSPSKVENIFSVNDRECHAVHLFSGLVNGIAKGRINSSKVIRRHVREIAGTRFKYSKSLKNNIDDIDRLLYNILNVVSETKDKKEIFKQIGGTYLHGDCENETVTAVLQETDRNSGYSCYSELTVDAEGLDCCMTFRDLYAISHLNVIPVENKDGKLYSAFSRIRRPIRKFIRFRGEPLAEVTDVHSAHYTMLPLVFRYCDIIIPKDEMDRFKELTQKGDLYADAAKGTDVTRDSIKPIFQSFYSIKNEEQYMYEGYRKGEQRERRIVCEYFKSNFPSIYKAILNFHRTHQYTLKSVANRAESNIMNPLCDRLYAMGLHPFRLHDAIYMTPAEFEASKSMIDIDEEIFRKINEV</sequence>
<dbReference type="AlphaFoldDB" id="A0A9D9NC77"/>
<protein>
    <submittedName>
        <fullName evidence="1">Uncharacterized protein</fullName>
    </submittedName>
</protein>
<gene>
    <name evidence="1" type="ORF">IAB99_08565</name>
</gene>
<comment type="caution">
    <text evidence="1">The sequence shown here is derived from an EMBL/GenBank/DDBJ whole genome shotgun (WGS) entry which is preliminary data.</text>
</comment>
<dbReference type="EMBL" id="JADIMH010000056">
    <property type="protein sequence ID" value="MBO8467795.1"/>
    <property type="molecule type" value="Genomic_DNA"/>
</dbReference>
<evidence type="ECO:0000313" key="2">
    <source>
        <dbReference type="Proteomes" id="UP000823660"/>
    </source>
</evidence>